<evidence type="ECO:0000259" key="2">
    <source>
        <dbReference type="PROSITE" id="PS50943"/>
    </source>
</evidence>
<dbReference type="SUPFAM" id="SSF47413">
    <property type="entry name" value="lambda repressor-like DNA-binding domains"/>
    <property type="match status" value="1"/>
</dbReference>
<evidence type="ECO:0000313" key="3">
    <source>
        <dbReference type="EMBL" id="MTD55280.1"/>
    </source>
</evidence>
<evidence type="ECO:0000313" key="4">
    <source>
        <dbReference type="Proteomes" id="UP000440096"/>
    </source>
</evidence>
<reference evidence="3 4" key="1">
    <citation type="submission" date="2019-11" db="EMBL/GenBank/DDBJ databases">
        <title>Draft genome of Amycolatopsis RM579.</title>
        <authorList>
            <person name="Duangmal K."/>
            <person name="Mingma R."/>
        </authorList>
    </citation>
    <scope>NUCLEOTIDE SEQUENCE [LARGE SCALE GENOMIC DNA]</scope>
    <source>
        <strain evidence="3 4">RM579</strain>
    </source>
</reference>
<keyword evidence="4" id="KW-1185">Reference proteome</keyword>
<name>A0A6N7Z4M3_9PSEU</name>
<dbReference type="PROSITE" id="PS50943">
    <property type="entry name" value="HTH_CROC1"/>
    <property type="match status" value="1"/>
</dbReference>
<dbReference type="OrthoDB" id="9809730at2"/>
<evidence type="ECO:0000256" key="1">
    <source>
        <dbReference type="SAM" id="MobiDB-lite"/>
    </source>
</evidence>
<dbReference type="InterPro" id="IPR010982">
    <property type="entry name" value="Lambda_DNA-bd_dom_sf"/>
</dbReference>
<organism evidence="3 4">
    <name type="scientific">Amycolatopsis pithecellobii</name>
    <dbReference type="NCBI Taxonomy" id="664692"/>
    <lineage>
        <taxon>Bacteria</taxon>
        <taxon>Bacillati</taxon>
        <taxon>Actinomycetota</taxon>
        <taxon>Actinomycetes</taxon>
        <taxon>Pseudonocardiales</taxon>
        <taxon>Pseudonocardiaceae</taxon>
        <taxon>Amycolatopsis</taxon>
    </lineage>
</organism>
<sequence>MIMTSRRCSPAISNTPLSPPVTGEAVSRPGCTQDGGRAPRGRVEVHYRKSYVPVSLSRRSMTRSTRKVNQIVIFPGLMEGGQEIMSDDARHADDPPPRTRGEKIVWMLARKLRPYEDSAVLQDPKRKRKRKPYRQKDLAAAIGVSAVYINTIIKNPDRRVSFDVMSDISAWLGVTSDVFSDRYVWDEAEVLCQLNGTGPAKAESTAVALSLRELGEDTPHAGEEDFQIRAARAIREMDPATLEKLRPIVASLIELCDRPDLLAQFGEVTVFTVNRGSHSAEENSGNASAESKPSPSEFSKARPEEDR</sequence>
<dbReference type="CDD" id="cd00093">
    <property type="entry name" value="HTH_XRE"/>
    <property type="match status" value="1"/>
</dbReference>
<dbReference type="GO" id="GO:0003677">
    <property type="term" value="F:DNA binding"/>
    <property type="evidence" value="ECO:0007669"/>
    <property type="project" value="InterPro"/>
</dbReference>
<dbReference type="Proteomes" id="UP000440096">
    <property type="component" value="Unassembled WGS sequence"/>
</dbReference>
<dbReference type="InterPro" id="IPR001387">
    <property type="entry name" value="Cro/C1-type_HTH"/>
</dbReference>
<dbReference type="Pfam" id="PF01381">
    <property type="entry name" value="HTH_3"/>
    <property type="match status" value="1"/>
</dbReference>
<feature type="region of interest" description="Disordered" evidence="1">
    <location>
        <begin position="1"/>
        <end position="40"/>
    </location>
</feature>
<feature type="region of interest" description="Disordered" evidence="1">
    <location>
        <begin position="277"/>
        <end position="307"/>
    </location>
</feature>
<feature type="domain" description="HTH cro/C1-type" evidence="2">
    <location>
        <begin position="125"/>
        <end position="179"/>
    </location>
</feature>
<dbReference type="AlphaFoldDB" id="A0A6N7Z4M3"/>
<dbReference type="EMBL" id="WMBA01000019">
    <property type="protein sequence ID" value="MTD55280.1"/>
    <property type="molecule type" value="Genomic_DNA"/>
</dbReference>
<protein>
    <submittedName>
        <fullName evidence="3">Helix-turn-helix domain-containing protein</fullName>
    </submittedName>
</protein>
<feature type="compositionally biased region" description="Polar residues" evidence="1">
    <location>
        <begin position="277"/>
        <end position="297"/>
    </location>
</feature>
<proteinExistence type="predicted"/>
<gene>
    <name evidence="3" type="ORF">GKO32_15020</name>
</gene>
<dbReference type="Gene3D" id="1.10.260.40">
    <property type="entry name" value="lambda repressor-like DNA-binding domains"/>
    <property type="match status" value="1"/>
</dbReference>
<comment type="caution">
    <text evidence="3">The sequence shown here is derived from an EMBL/GenBank/DDBJ whole genome shotgun (WGS) entry which is preliminary data.</text>
</comment>
<accession>A0A6N7Z4M3</accession>